<protein>
    <submittedName>
        <fullName evidence="1">Uncharacterized protein</fullName>
    </submittedName>
</protein>
<comment type="caution">
    <text evidence="1">The sequence shown here is derived from an EMBL/GenBank/DDBJ whole genome shotgun (WGS) entry which is preliminary data.</text>
</comment>
<organism evidence="1 2">
    <name type="scientific">Favolaschia claudopus</name>
    <dbReference type="NCBI Taxonomy" id="2862362"/>
    <lineage>
        <taxon>Eukaryota</taxon>
        <taxon>Fungi</taxon>
        <taxon>Dikarya</taxon>
        <taxon>Basidiomycota</taxon>
        <taxon>Agaricomycotina</taxon>
        <taxon>Agaricomycetes</taxon>
        <taxon>Agaricomycetidae</taxon>
        <taxon>Agaricales</taxon>
        <taxon>Marasmiineae</taxon>
        <taxon>Mycenaceae</taxon>
        <taxon>Favolaschia</taxon>
    </lineage>
</organism>
<keyword evidence="2" id="KW-1185">Reference proteome</keyword>
<gene>
    <name evidence="1" type="ORF">R3P38DRAFT_2770971</name>
</gene>
<reference evidence="1 2" key="1">
    <citation type="journal article" date="2024" name="J Genomics">
        <title>Draft genome sequencing and assembly of Favolaschia claudopus CIRM-BRFM 2984 isolated from oak limbs.</title>
        <authorList>
            <person name="Navarro D."/>
            <person name="Drula E."/>
            <person name="Chaduli D."/>
            <person name="Cazenave R."/>
            <person name="Ahrendt S."/>
            <person name="Wang J."/>
            <person name="Lipzen A."/>
            <person name="Daum C."/>
            <person name="Barry K."/>
            <person name="Grigoriev I.V."/>
            <person name="Favel A."/>
            <person name="Rosso M.N."/>
            <person name="Martin F."/>
        </authorList>
    </citation>
    <scope>NUCLEOTIDE SEQUENCE [LARGE SCALE GENOMIC DNA]</scope>
    <source>
        <strain evidence="1 2">CIRM-BRFM 2984</strain>
    </source>
</reference>
<evidence type="ECO:0000313" key="1">
    <source>
        <dbReference type="EMBL" id="KAK7036918.1"/>
    </source>
</evidence>
<dbReference type="Proteomes" id="UP001362999">
    <property type="component" value="Unassembled WGS sequence"/>
</dbReference>
<accession>A0AAW0CCS3</accession>
<dbReference type="EMBL" id="JAWWNJ010000018">
    <property type="protein sequence ID" value="KAK7036918.1"/>
    <property type="molecule type" value="Genomic_DNA"/>
</dbReference>
<sequence>MQDELQYLKVISNKLQSVRQTEDGTVTVDWNELDNELHNVLRKQLYYLCRDAGVPFEQARVTEIVKTDEPGVSMILGDGHKLLGKKLRSLLCIERRTHEQSPVVAVNVSIPIEVLEKDNELRSMCKTDQLTIWMGNGTSLPGLFDLQLPIHRVFQQDNFVCHNGLLVLVGDAAHSVLINGSHNTSMAIGPPVYQI</sequence>
<evidence type="ECO:0000313" key="2">
    <source>
        <dbReference type="Proteomes" id="UP001362999"/>
    </source>
</evidence>
<name>A0AAW0CCS3_9AGAR</name>
<dbReference type="AlphaFoldDB" id="A0AAW0CCS3"/>
<proteinExistence type="predicted"/>